<keyword evidence="1" id="KW-0479">Metal-binding</keyword>
<sequence length="224" mass="25131">MAEIVPAIIPHSFEELEEKVSSVVQYVDTIAIDIMDGIFVPTVSWPFDGGDSYAFQNMIDGNQMLPYVEKVEYEIDMMVASPDDYVENWIRLGAQSFVIHYESVSERIREVIAFLKSRNKKVGIALKPREDISVLDPFMSEIDFVQFMGNDNIGHNGVTLDKTVYEKIRGVKEKFENVTISIDIGVSRETASRLVEAGATKLVSGSGIFGVTDPVEEINFYKSL</sequence>
<reference evidence="3 4" key="1">
    <citation type="submission" date="2017-09" db="EMBL/GenBank/DDBJ databases">
        <title>Depth-based differentiation of microbial function through sediment-hosted aquifers and enrichment of novel symbionts in the deep terrestrial subsurface.</title>
        <authorList>
            <person name="Probst A.J."/>
            <person name="Ladd B."/>
            <person name="Jarett J.K."/>
            <person name="Geller-Mcgrath D.E."/>
            <person name="Sieber C.M."/>
            <person name="Emerson J.B."/>
            <person name="Anantharaman K."/>
            <person name="Thomas B.C."/>
            <person name="Malmstrom R."/>
            <person name="Stieglmeier M."/>
            <person name="Klingl A."/>
            <person name="Woyke T."/>
            <person name="Ryan C.M."/>
            <person name="Banfield J.F."/>
        </authorList>
    </citation>
    <scope>NUCLEOTIDE SEQUENCE [LARGE SCALE GENOMIC DNA]</scope>
    <source>
        <strain evidence="3">CG10_big_fil_rev_8_21_14_0_10_42_12</strain>
    </source>
</reference>
<evidence type="ECO:0000256" key="1">
    <source>
        <dbReference type="ARBA" id="ARBA00022723"/>
    </source>
</evidence>
<comment type="caution">
    <text evidence="3">The sequence shown here is derived from an EMBL/GenBank/DDBJ whole genome shotgun (WGS) entry which is preliminary data.</text>
</comment>
<dbReference type="Gene3D" id="3.20.20.70">
    <property type="entry name" value="Aldolase class I"/>
    <property type="match status" value="1"/>
</dbReference>
<name>A0A2H0QUJ6_9BACT</name>
<protein>
    <recommendedName>
        <fullName evidence="5">Ribulose-phosphate 3-epimerase</fullName>
    </recommendedName>
</protein>
<dbReference type="AlphaFoldDB" id="A0A2H0QUJ6"/>
<accession>A0A2H0QUJ6</accession>
<evidence type="ECO:0008006" key="5">
    <source>
        <dbReference type="Google" id="ProtNLM"/>
    </source>
</evidence>
<evidence type="ECO:0000256" key="2">
    <source>
        <dbReference type="ARBA" id="ARBA00023235"/>
    </source>
</evidence>
<dbReference type="GO" id="GO:0016857">
    <property type="term" value="F:racemase and epimerase activity, acting on carbohydrates and derivatives"/>
    <property type="evidence" value="ECO:0007669"/>
    <property type="project" value="InterPro"/>
</dbReference>
<keyword evidence="2" id="KW-0413">Isomerase</keyword>
<organism evidence="3 4">
    <name type="scientific">Candidatus Zambryskibacteria bacterium CG10_big_fil_rev_8_21_14_0_10_42_12</name>
    <dbReference type="NCBI Taxonomy" id="1975115"/>
    <lineage>
        <taxon>Bacteria</taxon>
        <taxon>Candidatus Zambryskiibacteriota</taxon>
    </lineage>
</organism>
<evidence type="ECO:0000313" key="4">
    <source>
        <dbReference type="Proteomes" id="UP000231333"/>
    </source>
</evidence>
<dbReference type="PANTHER" id="PTHR11749">
    <property type="entry name" value="RIBULOSE-5-PHOSPHATE-3-EPIMERASE"/>
    <property type="match status" value="1"/>
</dbReference>
<proteinExistence type="predicted"/>
<dbReference type="SUPFAM" id="SSF51366">
    <property type="entry name" value="Ribulose-phoshate binding barrel"/>
    <property type="match status" value="1"/>
</dbReference>
<evidence type="ECO:0000313" key="3">
    <source>
        <dbReference type="EMBL" id="PIR37953.1"/>
    </source>
</evidence>
<dbReference type="InterPro" id="IPR011060">
    <property type="entry name" value="RibuloseP-bd_barrel"/>
</dbReference>
<dbReference type="EMBL" id="PCXL01000013">
    <property type="protein sequence ID" value="PIR37953.1"/>
    <property type="molecule type" value="Genomic_DNA"/>
</dbReference>
<dbReference type="InterPro" id="IPR013785">
    <property type="entry name" value="Aldolase_TIM"/>
</dbReference>
<dbReference type="Pfam" id="PF00834">
    <property type="entry name" value="Ribul_P_3_epim"/>
    <property type="match status" value="1"/>
</dbReference>
<dbReference type="GO" id="GO:0046872">
    <property type="term" value="F:metal ion binding"/>
    <property type="evidence" value="ECO:0007669"/>
    <property type="project" value="UniProtKB-KW"/>
</dbReference>
<gene>
    <name evidence="3" type="ORF">COV34_02590</name>
</gene>
<dbReference type="InterPro" id="IPR000056">
    <property type="entry name" value="Ribul_P_3_epim-like"/>
</dbReference>
<dbReference type="Proteomes" id="UP000231333">
    <property type="component" value="Unassembled WGS sequence"/>
</dbReference>
<dbReference type="GO" id="GO:0005975">
    <property type="term" value="P:carbohydrate metabolic process"/>
    <property type="evidence" value="ECO:0007669"/>
    <property type="project" value="InterPro"/>
</dbReference>